<dbReference type="AlphaFoldDB" id="A0A7C9QRM3"/>
<dbReference type="Pfam" id="PF01292">
    <property type="entry name" value="Ni_hydr_CYTB"/>
    <property type="match status" value="1"/>
</dbReference>
<dbReference type="InterPro" id="IPR051542">
    <property type="entry name" value="Hydrogenase_cytochrome"/>
</dbReference>
<feature type="transmembrane region" description="Helical" evidence="6">
    <location>
        <begin position="116"/>
        <end position="139"/>
    </location>
</feature>
<protein>
    <submittedName>
        <fullName evidence="8">Cytochrome B</fullName>
    </submittedName>
</protein>
<comment type="caution">
    <text evidence="8">The sequence shown here is derived from an EMBL/GenBank/DDBJ whole genome shotgun (WGS) entry which is preliminary data.</text>
</comment>
<sequence length="216" mass="25194">MNKREVMIYTRYERFWHWSQAILIFTLFFTGLRVHGSHELIPFGLAVNIHTWAAIALMVLWVFTTFWNFTTGQWRQYLFKKGIMKVIRFYAYGILVGEPHPYKKSLQRKQNALQSLAYMTFMTLIGPALWLTGILYLLYNLWSHFSWSGEALWVVALLHTAAAFAMGTFVVIHVYMTTTGKTPLHYVKTMITGYDAVELSEVEEAYLKETKAADIR</sequence>
<evidence type="ECO:0000256" key="2">
    <source>
        <dbReference type="ARBA" id="ARBA00022475"/>
    </source>
</evidence>
<gene>
    <name evidence="8" type="ORF">G4223_02165</name>
</gene>
<dbReference type="EMBL" id="JAAIYP010000007">
    <property type="protein sequence ID" value="NFV78920.1"/>
    <property type="molecule type" value="Genomic_DNA"/>
</dbReference>
<dbReference type="GO" id="GO:0009055">
    <property type="term" value="F:electron transfer activity"/>
    <property type="evidence" value="ECO:0007669"/>
    <property type="project" value="InterPro"/>
</dbReference>
<feature type="transmembrane region" description="Helical" evidence="6">
    <location>
        <begin position="151"/>
        <end position="175"/>
    </location>
</feature>
<evidence type="ECO:0000256" key="4">
    <source>
        <dbReference type="ARBA" id="ARBA00022989"/>
    </source>
</evidence>
<evidence type="ECO:0000256" key="3">
    <source>
        <dbReference type="ARBA" id="ARBA00022692"/>
    </source>
</evidence>
<dbReference type="GO" id="GO:0005886">
    <property type="term" value="C:plasma membrane"/>
    <property type="evidence" value="ECO:0007669"/>
    <property type="project" value="UniProtKB-SubCell"/>
</dbReference>
<feature type="domain" description="Cytochrome b561 bacterial/Ni-hydrogenase" evidence="7">
    <location>
        <begin position="9"/>
        <end position="193"/>
    </location>
</feature>
<name>A0A7C9QRM3_9PROT</name>
<proteinExistence type="predicted"/>
<dbReference type="Proteomes" id="UP000480684">
    <property type="component" value="Unassembled WGS sequence"/>
</dbReference>
<dbReference type="Gene3D" id="1.20.950.20">
    <property type="entry name" value="Transmembrane di-heme cytochromes, Chain C"/>
    <property type="match status" value="1"/>
</dbReference>
<keyword evidence="9" id="KW-1185">Reference proteome</keyword>
<dbReference type="InterPro" id="IPR016174">
    <property type="entry name" value="Di-haem_cyt_TM"/>
</dbReference>
<keyword evidence="4 6" id="KW-1133">Transmembrane helix</keyword>
<dbReference type="SUPFAM" id="SSF81342">
    <property type="entry name" value="Transmembrane di-heme cytochromes"/>
    <property type="match status" value="1"/>
</dbReference>
<evidence type="ECO:0000256" key="1">
    <source>
        <dbReference type="ARBA" id="ARBA00004651"/>
    </source>
</evidence>
<keyword evidence="5 6" id="KW-0472">Membrane</keyword>
<evidence type="ECO:0000313" key="8">
    <source>
        <dbReference type="EMBL" id="NFV78920.1"/>
    </source>
</evidence>
<accession>A0A7C9QRM3</accession>
<keyword evidence="2" id="KW-1003">Cell membrane</keyword>
<organism evidence="8 9">
    <name type="scientific">Magnetospirillum aberrantis SpK</name>
    <dbReference type="NCBI Taxonomy" id="908842"/>
    <lineage>
        <taxon>Bacteria</taxon>
        <taxon>Pseudomonadati</taxon>
        <taxon>Pseudomonadota</taxon>
        <taxon>Alphaproteobacteria</taxon>
        <taxon>Rhodospirillales</taxon>
        <taxon>Rhodospirillaceae</taxon>
        <taxon>Magnetospirillum</taxon>
    </lineage>
</organism>
<dbReference type="RefSeq" id="WP_163674361.1">
    <property type="nucleotide sequence ID" value="NZ_JAAIYP010000007.1"/>
</dbReference>
<dbReference type="PANTHER" id="PTHR30485">
    <property type="entry name" value="NI/FE-HYDROGENASE 1 B-TYPE CYTOCHROME SUBUNIT"/>
    <property type="match status" value="1"/>
</dbReference>
<dbReference type="GO" id="GO:0020037">
    <property type="term" value="F:heme binding"/>
    <property type="evidence" value="ECO:0007669"/>
    <property type="project" value="TreeGrafter"/>
</dbReference>
<keyword evidence="3 6" id="KW-0812">Transmembrane</keyword>
<dbReference type="PANTHER" id="PTHR30485:SF1">
    <property type="entry name" value="CYTOCHROME YDHU-RELATED"/>
    <property type="match status" value="1"/>
</dbReference>
<evidence type="ECO:0000256" key="5">
    <source>
        <dbReference type="ARBA" id="ARBA00023136"/>
    </source>
</evidence>
<evidence type="ECO:0000313" key="9">
    <source>
        <dbReference type="Proteomes" id="UP000480684"/>
    </source>
</evidence>
<feature type="transmembrane region" description="Helical" evidence="6">
    <location>
        <begin position="52"/>
        <end position="70"/>
    </location>
</feature>
<comment type="subcellular location">
    <subcellularLocation>
        <location evidence="1">Cell membrane</location>
        <topology evidence="1">Multi-pass membrane protein</topology>
    </subcellularLocation>
</comment>
<dbReference type="GO" id="GO:0022904">
    <property type="term" value="P:respiratory electron transport chain"/>
    <property type="evidence" value="ECO:0007669"/>
    <property type="project" value="InterPro"/>
</dbReference>
<evidence type="ECO:0000259" key="7">
    <source>
        <dbReference type="Pfam" id="PF01292"/>
    </source>
</evidence>
<evidence type="ECO:0000256" key="6">
    <source>
        <dbReference type="SAM" id="Phobius"/>
    </source>
</evidence>
<dbReference type="InterPro" id="IPR011577">
    <property type="entry name" value="Cyt_b561_bac/Ni-Hgenase"/>
</dbReference>
<reference evidence="8 9" key="1">
    <citation type="submission" date="2020-02" db="EMBL/GenBank/DDBJ databases">
        <authorList>
            <person name="Dziuba M."/>
            <person name="Kuznetsov B."/>
            <person name="Mardanov A."/>
            <person name="Ravin N."/>
            <person name="Grouzdev D."/>
        </authorList>
    </citation>
    <scope>NUCLEOTIDE SEQUENCE [LARGE SCALE GENOMIC DNA]</scope>
    <source>
        <strain evidence="8 9">SpK</strain>
    </source>
</reference>